<name>A0ABT8W5E3_9FLAO</name>
<evidence type="ECO:0008006" key="3">
    <source>
        <dbReference type="Google" id="ProtNLM"/>
    </source>
</evidence>
<sequence>MNNKIIFHLLFCSICFFHIGCSSENEITENPEINTSEEEITTQITAKNSALTANTWTGSINLYQNDIWFVLFDNGVATYDFRIGTTGVISEMRDRTESFKALLSPSFNNEQTDRVVQWTIWSLDLIRNLNYTGPSFEQRFNVTQGGTFTNQLHQTLDVEINTANNQLDVYGKADLQWKLDNQSVMTGNHTALTHYSYDSRGFLKVYRVVSVGQPKLNGVVNQWNDLYFEGWTPMKGDDDVFTGLALGMDSQGTPSWWYLRNQNIPTYPFLSVSNTNGYAVVFNNQNRTGKDAVGIVYGTNNVISSNTNASYVLNTLEWDTGIGVFPAILANGNLPAYSLVEQTMYIVPRSGLSADMSSLLTTLSSEIPAPRIYKPSEIPSGSELETIYSTLQANESISGTRTDHIRPLISNN</sequence>
<dbReference type="Proteomes" id="UP001176883">
    <property type="component" value="Unassembled WGS sequence"/>
</dbReference>
<dbReference type="RefSeq" id="WP_303276010.1">
    <property type="nucleotide sequence ID" value="NZ_JAUOEK010000020.1"/>
</dbReference>
<organism evidence="1 2">
    <name type="scientific">Flavivirga aquimarina</name>
    <dbReference type="NCBI Taxonomy" id="2027862"/>
    <lineage>
        <taxon>Bacteria</taxon>
        <taxon>Pseudomonadati</taxon>
        <taxon>Bacteroidota</taxon>
        <taxon>Flavobacteriia</taxon>
        <taxon>Flavobacteriales</taxon>
        <taxon>Flavobacteriaceae</taxon>
        <taxon>Flavivirga</taxon>
    </lineage>
</organism>
<reference evidence="1" key="1">
    <citation type="submission" date="2023-07" db="EMBL/GenBank/DDBJ databases">
        <title>Two novel species in the genus Flavivirga.</title>
        <authorList>
            <person name="Kwon K."/>
        </authorList>
    </citation>
    <scope>NUCLEOTIDE SEQUENCE</scope>
    <source>
        <strain evidence="1">KCTC 52353</strain>
    </source>
</reference>
<evidence type="ECO:0000313" key="1">
    <source>
        <dbReference type="EMBL" id="MDO5968330.1"/>
    </source>
</evidence>
<proteinExistence type="predicted"/>
<comment type="caution">
    <text evidence="1">The sequence shown here is derived from an EMBL/GenBank/DDBJ whole genome shotgun (WGS) entry which is preliminary data.</text>
</comment>
<accession>A0ABT8W5E3</accession>
<gene>
    <name evidence="1" type="ORF">Q4Q35_00785</name>
</gene>
<keyword evidence="2" id="KW-1185">Reference proteome</keyword>
<dbReference type="EMBL" id="JAUOEK010000020">
    <property type="protein sequence ID" value="MDO5968330.1"/>
    <property type="molecule type" value="Genomic_DNA"/>
</dbReference>
<evidence type="ECO:0000313" key="2">
    <source>
        <dbReference type="Proteomes" id="UP001176883"/>
    </source>
</evidence>
<protein>
    <recommendedName>
        <fullName evidence="3">AttH domain-containing protein</fullName>
    </recommendedName>
</protein>